<dbReference type="Proteomes" id="UP000322315">
    <property type="component" value="Unassembled WGS sequence"/>
</dbReference>
<evidence type="ECO:0000256" key="2">
    <source>
        <dbReference type="ARBA" id="ARBA00006285"/>
    </source>
</evidence>
<feature type="active site" description="Proton donor" evidence="6">
    <location>
        <position position="362"/>
    </location>
</feature>
<dbReference type="OrthoDB" id="9763537at2"/>
<feature type="signal peptide" evidence="7">
    <location>
        <begin position="1"/>
        <end position="22"/>
    </location>
</feature>
<dbReference type="InterPro" id="IPR025705">
    <property type="entry name" value="Beta_hexosaminidase_sua/sub"/>
</dbReference>
<proteinExistence type="inferred from homology"/>
<dbReference type="EMBL" id="VMBF01000006">
    <property type="protein sequence ID" value="TSJ75264.1"/>
    <property type="molecule type" value="Genomic_DNA"/>
</dbReference>
<evidence type="ECO:0000313" key="11">
    <source>
        <dbReference type="EMBL" id="TSJ75264.1"/>
    </source>
</evidence>
<reference evidence="11 12" key="2">
    <citation type="submission" date="2019-07" db="EMBL/GenBank/DDBJ databases">
        <title>Algibacter marinivivus sp. nov., isolated from the surface of a marine red alga.</title>
        <authorList>
            <person name="Zhong X."/>
            <person name="Xu W."/>
            <person name="Zhang Y."/>
            <person name="Zhang Q."/>
            <person name="Du Z."/>
        </authorList>
    </citation>
    <scope>NUCLEOTIDE SEQUENCE [LARGE SCALE GENOMIC DNA]</scope>
    <source>
        <strain evidence="11 12">RU-4-M-4</strain>
    </source>
</reference>
<evidence type="ECO:0000259" key="9">
    <source>
        <dbReference type="Pfam" id="PF02838"/>
    </source>
</evidence>
<evidence type="ECO:0000313" key="12">
    <source>
        <dbReference type="Proteomes" id="UP000315145"/>
    </source>
</evidence>
<evidence type="ECO:0000256" key="4">
    <source>
        <dbReference type="ARBA" id="ARBA00022801"/>
    </source>
</evidence>
<keyword evidence="4 10" id="KW-0378">Hydrolase</keyword>
<dbReference type="InterPro" id="IPR008979">
    <property type="entry name" value="Galactose-bd-like_sf"/>
</dbReference>
<dbReference type="PROSITE" id="PS51257">
    <property type="entry name" value="PROKAR_LIPOPROTEIN"/>
    <property type="match status" value="1"/>
</dbReference>
<dbReference type="SUPFAM" id="SSF51445">
    <property type="entry name" value="(Trans)glycosidases"/>
    <property type="match status" value="1"/>
</dbReference>
<dbReference type="GO" id="GO:0030203">
    <property type="term" value="P:glycosaminoglycan metabolic process"/>
    <property type="evidence" value="ECO:0007669"/>
    <property type="project" value="TreeGrafter"/>
</dbReference>
<evidence type="ECO:0000313" key="10">
    <source>
        <dbReference type="EMBL" id="KAA5824491.1"/>
    </source>
</evidence>
<dbReference type="Gene3D" id="3.30.379.10">
    <property type="entry name" value="Chitobiase/beta-hexosaminidase domain 2-like"/>
    <property type="match status" value="1"/>
</dbReference>
<dbReference type="SUPFAM" id="SSF49785">
    <property type="entry name" value="Galactose-binding domain-like"/>
    <property type="match status" value="1"/>
</dbReference>
<dbReference type="AlphaFoldDB" id="A0A5M7BAQ1"/>
<comment type="catalytic activity">
    <reaction evidence="1">
        <text>Hydrolysis of terminal non-reducing N-acetyl-D-hexosamine residues in N-acetyl-beta-D-hexosaminides.</text>
        <dbReference type="EC" id="3.2.1.52"/>
    </reaction>
</comment>
<evidence type="ECO:0000256" key="7">
    <source>
        <dbReference type="SAM" id="SignalP"/>
    </source>
</evidence>
<evidence type="ECO:0000256" key="6">
    <source>
        <dbReference type="PIRSR" id="PIRSR625705-1"/>
    </source>
</evidence>
<dbReference type="Pfam" id="PF00728">
    <property type="entry name" value="Glyco_hydro_20"/>
    <property type="match status" value="1"/>
</dbReference>
<dbReference type="Gene3D" id="2.60.120.260">
    <property type="entry name" value="Galactose-binding domain-like"/>
    <property type="match status" value="1"/>
</dbReference>
<dbReference type="PANTHER" id="PTHR22600">
    <property type="entry name" value="BETA-HEXOSAMINIDASE"/>
    <property type="match status" value="1"/>
</dbReference>
<name>A0A5M7BAQ1_9FLAO</name>
<dbReference type="GO" id="GO:0004563">
    <property type="term" value="F:beta-N-acetylhexosaminidase activity"/>
    <property type="evidence" value="ECO:0007669"/>
    <property type="project" value="UniProtKB-EC"/>
</dbReference>
<evidence type="ECO:0000256" key="1">
    <source>
        <dbReference type="ARBA" id="ARBA00001231"/>
    </source>
</evidence>
<evidence type="ECO:0000259" key="8">
    <source>
        <dbReference type="Pfam" id="PF00728"/>
    </source>
</evidence>
<comment type="similarity">
    <text evidence="2">Belongs to the glycosyl hydrolase 20 family.</text>
</comment>
<comment type="caution">
    <text evidence="10">The sequence shown here is derived from an EMBL/GenBank/DDBJ whole genome shotgun (WGS) entry which is preliminary data.</text>
</comment>
<dbReference type="Proteomes" id="UP000315145">
    <property type="component" value="Unassembled WGS sequence"/>
</dbReference>
<dbReference type="PANTHER" id="PTHR22600:SF57">
    <property type="entry name" value="BETA-N-ACETYLHEXOSAMINIDASE"/>
    <property type="match status" value="1"/>
</dbReference>
<reference evidence="10 13" key="1">
    <citation type="journal article" date="2015" name="Int. J. Syst. Evol. Microbiol.">
        <title>Algibacter amylolyticus sp. nov., isolated from intertidal sediment.</title>
        <authorList>
            <person name="Zhang D.C."/>
            <person name="Wu J."/>
            <person name="Neuner K."/>
            <person name="Yao J."/>
            <person name="Margesin R."/>
        </authorList>
    </citation>
    <scope>NUCLEOTIDE SEQUENCE [LARGE SCALE GENOMIC DNA]</scope>
    <source>
        <strain evidence="10 13">RU-4-M-4</strain>
    </source>
</reference>
<dbReference type="RefSeq" id="WP_144116525.1">
    <property type="nucleotide sequence ID" value="NZ_JACHGE010000009.1"/>
</dbReference>
<organism evidence="10 13">
    <name type="scientific">Algibacter amylolyticus</name>
    <dbReference type="NCBI Taxonomy" id="1608400"/>
    <lineage>
        <taxon>Bacteria</taxon>
        <taxon>Pseudomonadati</taxon>
        <taxon>Bacteroidota</taxon>
        <taxon>Flavobacteriia</taxon>
        <taxon>Flavobacteriales</taxon>
        <taxon>Flavobacteriaceae</taxon>
        <taxon>Algibacter</taxon>
    </lineage>
</organism>
<keyword evidence="12" id="KW-1185">Reference proteome</keyword>
<dbReference type="Gene3D" id="3.20.20.80">
    <property type="entry name" value="Glycosidases"/>
    <property type="match status" value="1"/>
</dbReference>
<dbReference type="GO" id="GO:0016020">
    <property type="term" value="C:membrane"/>
    <property type="evidence" value="ECO:0007669"/>
    <property type="project" value="TreeGrafter"/>
</dbReference>
<protein>
    <recommendedName>
        <fullName evidence="3">beta-N-acetylhexosaminidase</fullName>
        <ecNumber evidence="3">3.2.1.52</ecNumber>
    </recommendedName>
</protein>
<dbReference type="EMBL" id="VWRS01000006">
    <property type="protein sequence ID" value="KAA5824491.1"/>
    <property type="molecule type" value="Genomic_DNA"/>
</dbReference>
<dbReference type="InterPro" id="IPR029018">
    <property type="entry name" value="Hex-like_dom2"/>
</dbReference>
<dbReference type="EC" id="3.2.1.52" evidence="3"/>
<reference evidence="10" key="3">
    <citation type="submission" date="2019-09" db="EMBL/GenBank/DDBJ databases">
        <authorList>
            <person name="Zhang D.-C."/>
        </authorList>
    </citation>
    <scope>NUCLEOTIDE SEQUENCE</scope>
    <source>
        <strain evidence="10">RU-4-M-4</strain>
    </source>
</reference>
<dbReference type="InterPro" id="IPR017853">
    <property type="entry name" value="GH"/>
</dbReference>
<dbReference type="Pfam" id="PF02838">
    <property type="entry name" value="Glyco_hydro_20b"/>
    <property type="match status" value="1"/>
</dbReference>
<feature type="domain" description="Beta-hexosaminidase bacterial type N-terminal" evidence="9">
    <location>
        <begin position="32"/>
        <end position="161"/>
    </location>
</feature>
<gene>
    <name evidence="10" type="ORF">F2B50_09955</name>
    <name evidence="11" type="ORF">FPF71_09955</name>
</gene>
<evidence type="ECO:0000256" key="3">
    <source>
        <dbReference type="ARBA" id="ARBA00012663"/>
    </source>
</evidence>
<dbReference type="PRINTS" id="PR00738">
    <property type="entry name" value="GLHYDRLASE20"/>
</dbReference>
<dbReference type="SUPFAM" id="SSF55545">
    <property type="entry name" value="beta-N-acetylhexosaminidase-like domain"/>
    <property type="match status" value="1"/>
</dbReference>
<accession>A0A5M7BAQ1</accession>
<keyword evidence="5" id="KW-0326">Glycosidase</keyword>
<feature type="chain" id="PRO_5024467789" description="beta-N-acetylhexosaminidase" evidence="7">
    <location>
        <begin position="23"/>
        <end position="793"/>
    </location>
</feature>
<feature type="domain" description="Glycoside hydrolase family 20 catalytic" evidence="8">
    <location>
        <begin position="165"/>
        <end position="531"/>
    </location>
</feature>
<evidence type="ECO:0000256" key="5">
    <source>
        <dbReference type="ARBA" id="ARBA00023295"/>
    </source>
</evidence>
<sequence length="793" mass="89685">MKKAYTLISIVLLIIVSSCTKSTPKVFTEADINIIPKPLELTLNQGVFQFSNDTKFVTANSALIAASRYLISQLENAAGFKVEVVKTAPNRNFIQFITDVNLEEEAYKLVVTTNNITITAKDNAGFLYGLETLRQLLPTTIESSQLAKVTNWIIPAVIIKDKPRFKHRGFMLDVSRHFYDIDFVKQTIDRLVMYKMNVLHLHLVDDQGWRIEIKKYPKLTEVGASRNGTIIGHYPGSENDNKVYGGFFTQEDIKEIVTYATERNITVIPEIELPGHSSAAIAAYPYLSCFPDEPTHVHQNMMSETSKKLQENGQIKIVQESWGIYKDIYCAGKDDVFSFLEDVLDEVMPLFPSKYVHIGGDEAIKPHWEVCPNCKKRMKDEGLKDVHGLQSYFVKRIEKYINSKGRKIIGWDEILEGGLAPEATVMSWRGTEGGLEATAQGHDVIMTPASHCYFNQYQGPRSEEPLAFNAYTPLSTVYEFDPVVEGMTEAQANHVLGAQGNLWSEYISTNKEADYMTFPRLAALSEVLWSTKESRSWEDFTKRLHSQFERYDYLGINYAKSIYLVTSRSIANLEENSLSLSLSNEFPNPDIRYVLGDKNIQNNAIKYTDTLKIEETTTIKASLFKDEKPIGKTFIDTIKIHKAFGKALKFKSSFSESYPADGPLSLVNGIRGSKNFRDGQWQGWLEEDMEVVIDLEEQQPIKEVFLGAIENFESGIYFPIAVAVFVSNDGAVFNEVGKIERSYNRSSGKDLITFKINFNEVNTRYIKVIATNLKKSPTHGGGAWLFVDEILVN</sequence>
<dbReference type="InterPro" id="IPR015883">
    <property type="entry name" value="Glyco_hydro_20_cat"/>
</dbReference>
<keyword evidence="7" id="KW-0732">Signal</keyword>
<dbReference type="GO" id="GO:0005975">
    <property type="term" value="P:carbohydrate metabolic process"/>
    <property type="evidence" value="ECO:0007669"/>
    <property type="project" value="InterPro"/>
</dbReference>
<dbReference type="InterPro" id="IPR015882">
    <property type="entry name" value="HEX_bac_N"/>
</dbReference>
<evidence type="ECO:0000313" key="13">
    <source>
        <dbReference type="Proteomes" id="UP000322315"/>
    </source>
</evidence>
<dbReference type="CDD" id="cd06563">
    <property type="entry name" value="GH20_chitobiase-like"/>
    <property type="match status" value="1"/>
</dbReference>